<dbReference type="AlphaFoldDB" id="A0AAN9LIJ6"/>
<protein>
    <submittedName>
        <fullName evidence="1">Uncharacterized protein</fullName>
    </submittedName>
</protein>
<comment type="caution">
    <text evidence="1">The sequence shown here is derived from an EMBL/GenBank/DDBJ whole genome shotgun (WGS) entry which is preliminary data.</text>
</comment>
<organism evidence="1 2">
    <name type="scientific">Canavalia gladiata</name>
    <name type="common">Sword bean</name>
    <name type="synonym">Dolichos gladiatus</name>
    <dbReference type="NCBI Taxonomy" id="3824"/>
    <lineage>
        <taxon>Eukaryota</taxon>
        <taxon>Viridiplantae</taxon>
        <taxon>Streptophyta</taxon>
        <taxon>Embryophyta</taxon>
        <taxon>Tracheophyta</taxon>
        <taxon>Spermatophyta</taxon>
        <taxon>Magnoliopsida</taxon>
        <taxon>eudicotyledons</taxon>
        <taxon>Gunneridae</taxon>
        <taxon>Pentapetalae</taxon>
        <taxon>rosids</taxon>
        <taxon>fabids</taxon>
        <taxon>Fabales</taxon>
        <taxon>Fabaceae</taxon>
        <taxon>Papilionoideae</taxon>
        <taxon>50 kb inversion clade</taxon>
        <taxon>NPAAA clade</taxon>
        <taxon>indigoferoid/millettioid clade</taxon>
        <taxon>Phaseoleae</taxon>
        <taxon>Canavalia</taxon>
    </lineage>
</organism>
<reference evidence="1 2" key="1">
    <citation type="submission" date="2024-01" db="EMBL/GenBank/DDBJ databases">
        <title>The genomes of 5 underutilized Papilionoideae crops provide insights into root nodulation and disease resistanc.</title>
        <authorList>
            <person name="Jiang F."/>
        </authorList>
    </citation>
    <scope>NUCLEOTIDE SEQUENCE [LARGE SCALE GENOMIC DNA]</scope>
    <source>
        <strain evidence="1">LVBAO_FW01</strain>
        <tissue evidence="1">Leaves</tissue>
    </source>
</reference>
<dbReference type="EMBL" id="JAYMYQ010000004">
    <property type="protein sequence ID" value="KAK7336660.1"/>
    <property type="molecule type" value="Genomic_DNA"/>
</dbReference>
<evidence type="ECO:0000313" key="2">
    <source>
        <dbReference type="Proteomes" id="UP001367508"/>
    </source>
</evidence>
<evidence type="ECO:0000313" key="1">
    <source>
        <dbReference type="EMBL" id="KAK7336660.1"/>
    </source>
</evidence>
<name>A0AAN9LIJ6_CANGL</name>
<accession>A0AAN9LIJ6</accession>
<dbReference type="Proteomes" id="UP001367508">
    <property type="component" value="Unassembled WGS sequence"/>
</dbReference>
<keyword evidence="2" id="KW-1185">Reference proteome</keyword>
<sequence length="92" mass="10218">MFEEPPLVNLSNYPILQTRYAVGFGWVIGATGAGDSQFLHATTKPDGNACISANYKSKVLKPDWGYATLHPRNKPELNAKIIEHHRTHRSTA</sequence>
<proteinExistence type="predicted"/>
<gene>
    <name evidence="1" type="ORF">VNO77_17206</name>
</gene>